<keyword evidence="7" id="KW-1185">Reference proteome</keyword>
<dbReference type="SUPFAM" id="SSF82607">
    <property type="entry name" value="YbaB-like"/>
    <property type="match status" value="1"/>
</dbReference>
<comment type="subunit">
    <text evidence="2">Homodimer.</text>
</comment>
<gene>
    <name evidence="5" type="ORF">DFR61_15315</name>
    <name evidence="4" type="ORF">NCTC10597_00029</name>
</gene>
<evidence type="ECO:0000313" key="4">
    <source>
        <dbReference type="EMBL" id="STX08392.1"/>
    </source>
</evidence>
<comment type="subcellular location">
    <subcellularLocation>
        <location evidence="2">Cytoplasm</location>
        <location evidence="2">Nucleoid</location>
    </subcellularLocation>
</comment>
<dbReference type="Gene3D" id="3.30.1310.10">
    <property type="entry name" value="Nucleoid-associated protein YbaB-like domain"/>
    <property type="match status" value="1"/>
</dbReference>
<evidence type="ECO:0000313" key="7">
    <source>
        <dbReference type="Proteomes" id="UP000294641"/>
    </source>
</evidence>
<name>A0A2U3A9L9_9BACL</name>
<dbReference type="PANTHER" id="PTHR33449:SF1">
    <property type="entry name" value="NUCLEOID-ASSOCIATED PROTEIN YBAB"/>
    <property type="match status" value="1"/>
</dbReference>
<dbReference type="GO" id="GO:0005829">
    <property type="term" value="C:cytosol"/>
    <property type="evidence" value="ECO:0007669"/>
    <property type="project" value="TreeGrafter"/>
</dbReference>
<dbReference type="OrthoDB" id="9795263at2"/>
<organism evidence="4 6">
    <name type="scientific">Kurthia zopfii</name>
    <dbReference type="NCBI Taxonomy" id="1650"/>
    <lineage>
        <taxon>Bacteria</taxon>
        <taxon>Bacillati</taxon>
        <taxon>Bacillota</taxon>
        <taxon>Bacilli</taxon>
        <taxon>Bacillales</taxon>
        <taxon>Caryophanaceae</taxon>
        <taxon>Kurthia</taxon>
    </lineage>
</organism>
<reference evidence="5 7" key="2">
    <citation type="submission" date="2019-03" db="EMBL/GenBank/DDBJ databases">
        <title>Genomic Encyclopedia of Type Strains, Phase IV (KMG-IV): sequencing the most valuable type-strain genomes for metagenomic binning, comparative biology and taxonomic classification.</title>
        <authorList>
            <person name="Goeker M."/>
        </authorList>
    </citation>
    <scope>NUCLEOTIDE SEQUENCE [LARGE SCALE GENOMIC DNA]</scope>
    <source>
        <strain evidence="5 7">DSM 20580</strain>
    </source>
</reference>
<dbReference type="GO" id="GO:0003677">
    <property type="term" value="F:DNA binding"/>
    <property type="evidence" value="ECO:0007669"/>
    <property type="project" value="UniProtKB-UniRule"/>
</dbReference>
<dbReference type="RefSeq" id="WP_109350783.1">
    <property type="nucleotide sequence ID" value="NZ_BJUE01000101.1"/>
</dbReference>
<comment type="caution">
    <text evidence="4">The sequence shown here is derived from an EMBL/GenBank/DDBJ whole genome shotgun (WGS) entry which is preliminary data.</text>
</comment>
<dbReference type="PIRSF" id="PIRSF004555">
    <property type="entry name" value="UCP004555"/>
    <property type="match status" value="1"/>
</dbReference>
<dbReference type="Pfam" id="PF02575">
    <property type="entry name" value="YbaB_DNA_bd"/>
    <property type="match status" value="1"/>
</dbReference>
<dbReference type="AlphaFoldDB" id="A0A2U3A9L9"/>
<reference evidence="4 6" key="1">
    <citation type="submission" date="2018-06" db="EMBL/GenBank/DDBJ databases">
        <authorList>
            <consortium name="Pathogen Informatics"/>
            <person name="Doyle S."/>
        </authorList>
    </citation>
    <scope>NUCLEOTIDE SEQUENCE [LARGE SCALE GENOMIC DNA]</scope>
    <source>
        <strain evidence="4 6">NCTC10597</strain>
    </source>
</reference>
<dbReference type="EMBL" id="UGNP01000001">
    <property type="protein sequence ID" value="STX08392.1"/>
    <property type="molecule type" value="Genomic_DNA"/>
</dbReference>
<keyword evidence="3" id="KW-0175">Coiled coil</keyword>
<comment type="similarity">
    <text evidence="2">Belongs to the YbaB/EbfC family.</text>
</comment>
<dbReference type="GO" id="GO:0043590">
    <property type="term" value="C:bacterial nucleoid"/>
    <property type="evidence" value="ECO:0007669"/>
    <property type="project" value="UniProtKB-UniRule"/>
</dbReference>
<keyword evidence="2" id="KW-0963">Cytoplasm</keyword>
<dbReference type="InterPro" id="IPR004401">
    <property type="entry name" value="YbaB/EbfC"/>
</dbReference>
<evidence type="ECO:0000313" key="6">
    <source>
        <dbReference type="Proteomes" id="UP000254330"/>
    </source>
</evidence>
<accession>A0A2U3A9L9</accession>
<evidence type="ECO:0000256" key="3">
    <source>
        <dbReference type="SAM" id="Coils"/>
    </source>
</evidence>
<comment type="function">
    <text evidence="2">Binds to DNA and alters its conformation. May be involved in regulation of gene expression, nucleoid organization and DNA protection.</text>
</comment>
<dbReference type="PANTHER" id="PTHR33449">
    <property type="entry name" value="NUCLEOID-ASSOCIATED PROTEIN YBAB"/>
    <property type="match status" value="1"/>
</dbReference>
<dbReference type="NCBIfam" id="TIGR00103">
    <property type="entry name" value="DNA_YbaB_EbfC"/>
    <property type="match status" value="1"/>
</dbReference>
<dbReference type="HAMAP" id="MF_00274">
    <property type="entry name" value="DNA_YbaB_EbfC"/>
    <property type="match status" value="1"/>
</dbReference>
<dbReference type="EMBL" id="SNZG01000053">
    <property type="protein sequence ID" value="TDR33494.1"/>
    <property type="molecule type" value="Genomic_DNA"/>
</dbReference>
<evidence type="ECO:0000313" key="5">
    <source>
        <dbReference type="EMBL" id="TDR33494.1"/>
    </source>
</evidence>
<dbReference type="Proteomes" id="UP000294641">
    <property type="component" value="Unassembled WGS sequence"/>
</dbReference>
<dbReference type="InterPro" id="IPR036894">
    <property type="entry name" value="YbaB-like_sf"/>
</dbReference>
<evidence type="ECO:0000256" key="1">
    <source>
        <dbReference type="ARBA" id="ARBA00023125"/>
    </source>
</evidence>
<keyword evidence="1 2" id="KW-0238">DNA-binding</keyword>
<evidence type="ECO:0000256" key="2">
    <source>
        <dbReference type="HAMAP-Rule" id="MF_00274"/>
    </source>
</evidence>
<dbReference type="Proteomes" id="UP000254330">
    <property type="component" value="Unassembled WGS sequence"/>
</dbReference>
<proteinExistence type="inferred from homology"/>
<sequence>MRGMGNMNNMMKQMQKMQKKMAEAQAELEVEVFEGSASNGLVKVTMTGKKVVTDVTIDPEIVDPEDVELLQDMIIIATNEAIKNVEEKTNSTMGQFTQGLNIPGF</sequence>
<protein>
    <recommendedName>
        <fullName evidence="2">Nucleoid-associated protein DFR61_15315</fullName>
    </recommendedName>
</protein>
<feature type="coiled-coil region" evidence="3">
    <location>
        <begin position="7"/>
        <end position="34"/>
    </location>
</feature>